<sequence>MASLLLPSSRCIAAFKSGSLRKTRQPVVQQRSACILSATRAKLDGSEPSTSASTTPCPSSPRIEAATLAALLASGVLAGSCFAADGPESAAQAVQAAKLASDVLRPLFSIFTVLYIVRIPMTWYPDVDGSKLPWAIAYLPTEATLAATRKVVPLVSGVDVSPIVWVGILSFLNEILLGPQGLLTLVQARGGM</sequence>
<dbReference type="AlphaFoldDB" id="A0A835Y7D8"/>
<dbReference type="PANTHER" id="PTHR33219">
    <property type="entry name" value="YLMG HOMOLOG PROTEIN 2, CHLOROPLASTIC"/>
    <property type="match status" value="1"/>
</dbReference>
<dbReference type="Proteomes" id="UP000612055">
    <property type="component" value="Unassembled WGS sequence"/>
</dbReference>
<comment type="caution">
    <text evidence="1">The sequence shown here is derived from an EMBL/GenBank/DDBJ whole genome shotgun (WGS) entry which is preliminary data.</text>
</comment>
<dbReference type="OrthoDB" id="4696at2759"/>
<name>A0A835Y7D8_9CHLO</name>
<accession>A0A835Y7D8</accession>
<keyword evidence="2" id="KW-1185">Reference proteome</keyword>
<dbReference type="PANTHER" id="PTHR33219:SF14">
    <property type="entry name" value="PROTEIN COFACTOR ASSEMBLY OF COMPLEX C SUBUNIT B CCB3, CHLOROPLASTIC-RELATED"/>
    <property type="match status" value="1"/>
</dbReference>
<organism evidence="1 2">
    <name type="scientific">Edaphochlamys debaryana</name>
    <dbReference type="NCBI Taxonomy" id="47281"/>
    <lineage>
        <taxon>Eukaryota</taxon>
        <taxon>Viridiplantae</taxon>
        <taxon>Chlorophyta</taxon>
        <taxon>core chlorophytes</taxon>
        <taxon>Chlorophyceae</taxon>
        <taxon>CS clade</taxon>
        <taxon>Chlamydomonadales</taxon>
        <taxon>Chlamydomonadales incertae sedis</taxon>
        <taxon>Edaphochlamys</taxon>
    </lineage>
</organism>
<dbReference type="GO" id="GO:0009535">
    <property type="term" value="C:chloroplast thylakoid membrane"/>
    <property type="evidence" value="ECO:0007669"/>
    <property type="project" value="TreeGrafter"/>
</dbReference>
<proteinExistence type="predicted"/>
<reference evidence="1" key="1">
    <citation type="journal article" date="2020" name="bioRxiv">
        <title>Comparative genomics of Chlamydomonas.</title>
        <authorList>
            <person name="Craig R.J."/>
            <person name="Hasan A.R."/>
            <person name="Ness R.W."/>
            <person name="Keightley P.D."/>
        </authorList>
    </citation>
    <scope>NUCLEOTIDE SEQUENCE</scope>
    <source>
        <strain evidence="1">CCAP 11/70</strain>
    </source>
</reference>
<evidence type="ECO:0000313" key="1">
    <source>
        <dbReference type="EMBL" id="KAG2496499.1"/>
    </source>
</evidence>
<dbReference type="Pfam" id="PF02325">
    <property type="entry name" value="CCB3_YggT"/>
    <property type="match status" value="1"/>
</dbReference>
<dbReference type="InterPro" id="IPR003425">
    <property type="entry name" value="CCB3/YggT"/>
</dbReference>
<dbReference type="EMBL" id="JAEHOE010000018">
    <property type="protein sequence ID" value="KAG2496499.1"/>
    <property type="molecule type" value="Genomic_DNA"/>
</dbReference>
<protein>
    <submittedName>
        <fullName evidence="1">Uncharacterized protein</fullName>
    </submittedName>
</protein>
<evidence type="ECO:0000313" key="2">
    <source>
        <dbReference type="Proteomes" id="UP000612055"/>
    </source>
</evidence>
<gene>
    <name evidence="1" type="ORF">HYH03_005324</name>
</gene>